<dbReference type="AlphaFoldDB" id="A0A9X1B9L4"/>
<dbReference type="InterPro" id="IPR023137">
    <property type="entry name" value="BrxA_sf"/>
</dbReference>
<gene>
    <name evidence="1" type="ORF">CKO25_11205</name>
</gene>
<evidence type="ECO:0000313" key="2">
    <source>
        <dbReference type="Proteomes" id="UP001138802"/>
    </source>
</evidence>
<evidence type="ECO:0008006" key="3">
    <source>
        <dbReference type="Google" id="ProtNLM"/>
    </source>
</evidence>
<dbReference type="InterPro" id="IPR014948">
    <property type="entry name" value="BrxA"/>
</dbReference>
<proteinExistence type="predicted"/>
<reference evidence="1 2" key="1">
    <citation type="journal article" date="2020" name="Microorganisms">
        <title>Osmotic Adaptation and Compatible Solute Biosynthesis of Phototrophic Bacteria as Revealed from Genome Analyses.</title>
        <authorList>
            <person name="Imhoff J.F."/>
            <person name="Rahn T."/>
            <person name="Kunzel S."/>
            <person name="Keller A."/>
            <person name="Neulinger S.C."/>
        </authorList>
    </citation>
    <scope>NUCLEOTIDE SEQUENCE [LARGE SCALE GENOMIC DNA]</scope>
    <source>
        <strain evidence="1 2">DSM 21303</strain>
    </source>
</reference>
<dbReference type="RefSeq" id="WP_200388008.1">
    <property type="nucleotide sequence ID" value="NZ_NRSD01000010.1"/>
</dbReference>
<sequence>MVEQRRYTTQLAAGGGVIEETKSLLELWSPGMRSGELYSIALASGRFPTMSARRLRNLVAECFAPRYLIAEGAPARQLKALASTWPNVDLSQLFLIYSSRANLILADFIRELYWPSYESGATTLSNPHARVFVERAIDDGKTIKRWSDKTVERIAGYLTACCADFGLLEAGRRSTRRFLPYRITPPVAAYLAYDLHLAGVGDNALLSHPDWALFGLTREEVLDRLKRLARHGLMIVQSAGEVVRISWTHPTLETLCDVLTEG</sequence>
<dbReference type="Gene3D" id="1.10.3540.10">
    <property type="entry name" value="uncharacterized protein from magnetospirillum magneticum domain"/>
    <property type="match status" value="1"/>
</dbReference>
<keyword evidence="2" id="KW-1185">Reference proteome</keyword>
<dbReference type="Pfam" id="PF08849">
    <property type="entry name" value="BrxA"/>
    <property type="match status" value="1"/>
</dbReference>
<accession>A0A9X1B9L4</accession>
<evidence type="ECO:0000313" key="1">
    <source>
        <dbReference type="EMBL" id="MBK1645200.1"/>
    </source>
</evidence>
<protein>
    <recommendedName>
        <fullName evidence="3">DUF1819 family protein</fullName>
    </recommendedName>
</protein>
<dbReference type="EMBL" id="NRSD01000010">
    <property type="protein sequence ID" value="MBK1645200.1"/>
    <property type="molecule type" value="Genomic_DNA"/>
</dbReference>
<organism evidence="1 2">
    <name type="scientific">Thiocapsa imhoffii</name>
    <dbReference type="NCBI Taxonomy" id="382777"/>
    <lineage>
        <taxon>Bacteria</taxon>
        <taxon>Pseudomonadati</taxon>
        <taxon>Pseudomonadota</taxon>
        <taxon>Gammaproteobacteria</taxon>
        <taxon>Chromatiales</taxon>
        <taxon>Chromatiaceae</taxon>
        <taxon>Thiocapsa</taxon>
    </lineage>
</organism>
<dbReference type="Proteomes" id="UP001138802">
    <property type="component" value="Unassembled WGS sequence"/>
</dbReference>
<comment type="caution">
    <text evidence="1">The sequence shown here is derived from an EMBL/GenBank/DDBJ whole genome shotgun (WGS) entry which is preliminary data.</text>
</comment>
<name>A0A9X1B9L4_9GAMM</name>